<sequence length="1053" mass="118928">MQKSADDIKIRESIRLVLKIQIEKSWIRSVSQPRYKKTKEMTEAWFSNLNRLHGQVEIAITIASEQMLFTTFLQDIEREFEIAIRSPREPWAAAEAFFQDPLKPNQLGWQTLDLENPKPKFQNPAMVAFHEPLSRMLTLQMSSYEELGFELAAAYELEKYHFQSVLIPDTSSCWSGNENEFGVKPDGTYMRYLAVMTCIPEEQRSLLPEIGTPFKVTLKVDSPTQRLPTVNEDDSEGDLRSACQYLIEKARDFQIQCDTETSGIADTEQISKAILKRDLKMIGSIVACYPSSLPQDITQVPEYVDLSEDGLKAVLACRHINSFFPLQEDDEEWTSKLMACFAGSLTIKAPASQELPRWKAVRLPVPRDACTSSVYLQIHTPCEEDWPQEFSSPPMKFNLELPILTGDLNQYVTNASYGHTKELIMHVEPTTTTTREEMDAEYAGKFETDCTVNALDLFPELQRLRVDGPYEALTQSLGHLPAGMMLYTGGPGSGKTTFAIKLLRQLTSSPGFRAIWCVQSNELCDDAAEKLAANVPADHIVARVYPIKRTIAAISGRLNDVSQPTATKESLKGKCKVECTVIKHITETRKAINGINPLARRDSIAVIALTMAHKNREKFREFWALREKHNLSQGDWQELQTQSFRLLSWVLTKDVGKWEPRVVVVDEVGKMPESQFWIFPTFFAPDLILAFGDTHQLKPTSKSFDNHGKGEKETEWSSLFGHQRKMSILRRAEKAGATISHIKVNNRNLGHIGDWAKMNVYESEMILKRFYDPLVEIFRRDIGRIIRCEYATMNSFIVDIPEGKEQPCGTSYTNSANRNYVKWLINKLFATGFPSVFDVTKQGTVMVITDYTSQLSRYQSDWARLALDDNIRKRVTFRTVDSSMSAEADIVIRDIVRTESLGFTTDLARMNVATTRARGAMITILSTKNWTRAWSSKGKGKVTYPPSSNNMVSYFNGHVDRRAVVDYGFGGQIGWKSICVYCGRPNHFKEECDDTACRCARCGGLHHQLFCNVPMTISTEYDAAGRGLTSIAPNATPSAPPGRSNPPPETSRS</sequence>
<dbReference type="Proteomes" id="UP000805649">
    <property type="component" value="Unassembled WGS sequence"/>
</dbReference>
<protein>
    <submittedName>
        <fullName evidence="1">Uncharacterized protein</fullName>
    </submittedName>
</protein>
<organism evidence="1 2">
    <name type="scientific">Colletotrichum truncatum</name>
    <name type="common">Anthracnose fungus</name>
    <name type="synonym">Colletotrichum capsici</name>
    <dbReference type="NCBI Taxonomy" id="5467"/>
    <lineage>
        <taxon>Eukaryota</taxon>
        <taxon>Fungi</taxon>
        <taxon>Dikarya</taxon>
        <taxon>Ascomycota</taxon>
        <taxon>Pezizomycotina</taxon>
        <taxon>Sordariomycetes</taxon>
        <taxon>Hypocreomycetidae</taxon>
        <taxon>Glomerellales</taxon>
        <taxon>Glomerellaceae</taxon>
        <taxon>Colletotrichum</taxon>
        <taxon>Colletotrichum truncatum species complex</taxon>
    </lineage>
</organism>
<name>A0ACC3Z8F1_COLTU</name>
<comment type="caution">
    <text evidence="1">The sequence shown here is derived from an EMBL/GenBank/DDBJ whole genome shotgun (WGS) entry which is preliminary data.</text>
</comment>
<proteinExistence type="predicted"/>
<gene>
    <name evidence="1" type="ORF">CTRU02_203144</name>
</gene>
<accession>A0ACC3Z8F1</accession>
<dbReference type="EMBL" id="VUJX02000002">
    <property type="protein sequence ID" value="KAL0940381.1"/>
    <property type="molecule type" value="Genomic_DNA"/>
</dbReference>
<evidence type="ECO:0000313" key="1">
    <source>
        <dbReference type="EMBL" id="KAL0940381.1"/>
    </source>
</evidence>
<reference evidence="1 2" key="1">
    <citation type="journal article" date="2020" name="Phytopathology">
        <title>Genome Sequence Resources of Colletotrichum truncatum, C. plurivorum, C. musicola, and C. sojae: Four Species Pathogenic to Soybean (Glycine max).</title>
        <authorList>
            <person name="Rogerio F."/>
            <person name="Boufleur T.R."/>
            <person name="Ciampi-Guillardi M."/>
            <person name="Sukno S.A."/>
            <person name="Thon M.R."/>
            <person name="Massola Junior N.S."/>
            <person name="Baroncelli R."/>
        </authorList>
    </citation>
    <scope>NUCLEOTIDE SEQUENCE [LARGE SCALE GENOMIC DNA]</scope>
    <source>
        <strain evidence="1 2">CMES1059</strain>
    </source>
</reference>
<keyword evidence="2" id="KW-1185">Reference proteome</keyword>
<evidence type="ECO:0000313" key="2">
    <source>
        <dbReference type="Proteomes" id="UP000805649"/>
    </source>
</evidence>